<dbReference type="PROSITE" id="PS51165">
    <property type="entry name" value="THUMP"/>
    <property type="match status" value="1"/>
</dbReference>
<dbReference type="GO" id="GO:0003723">
    <property type="term" value="F:RNA binding"/>
    <property type="evidence" value="ECO:0007669"/>
    <property type="project" value="UniProtKB-UniRule"/>
</dbReference>
<keyword evidence="4" id="KW-0694">RNA-binding</keyword>
<keyword evidence="2" id="KW-0489">Methyltransferase</keyword>
<evidence type="ECO:0000313" key="6">
    <source>
        <dbReference type="EMBL" id="KHJ88886.1"/>
    </source>
</evidence>
<evidence type="ECO:0000256" key="4">
    <source>
        <dbReference type="PROSITE-ProRule" id="PRU00529"/>
    </source>
</evidence>
<feature type="domain" description="THUMP" evidence="5">
    <location>
        <begin position="1"/>
        <end position="43"/>
    </location>
</feature>
<evidence type="ECO:0000313" key="7">
    <source>
        <dbReference type="Proteomes" id="UP000053660"/>
    </source>
</evidence>
<evidence type="ECO:0000256" key="3">
    <source>
        <dbReference type="ARBA" id="ARBA00022694"/>
    </source>
</evidence>
<dbReference type="CDD" id="cd02440">
    <property type="entry name" value="AdoMet_MTases"/>
    <property type="match status" value="1"/>
</dbReference>
<comment type="subcellular location">
    <subcellularLocation>
        <location evidence="1">Cytoplasm</location>
    </subcellularLocation>
</comment>
<dbReference type="Proteomes" id="UP000053660">
    <property type="component" value="Unassembled WGS sequence"/>
</dbReference>
<evidence type="ECO:0000256" key="2">
    <source>
        <dbReference type="ARBA" id="ARBA00022603"/>
    </source>
</evidence>
<organism evidence="6 7">
    <name type="scientific">Oesophagostomum dentatum</name>
    <name type="common">Nodular worm</name>
    <dbReference type="NCBI Taxonomy" id="61180"/>
    <lineage>
        <taxon>Eukaryota</taxon>
        <taxon>Metazoa</taxon>
        <taxon>Ecdysozoa</taxon>
        <taxon>Nematoda</taxon>
        <taxon>Chromadorea</taxon>
        <taxon>Rhabditida</taxon>
        <taxon>Rhabditina</taxon>
        <taxon>Rhabditomorpha</taxon>
        <taxon>Strongyloidea</taxon>
        <taxon>Strongylidae</taxon>
        <taxon>Oesophagostomum</taxon>
    </lineage>
</organism>
<dbReference type="EMBL" id="KN555045">
    <property type="protein sequence ID" value="KHJ88886.1"/>
    <property type="molecule type" value="Genomic_DNA"/>
</dbReference>
<evidence type="ECO:0000256" key="1">
    <source>
        <dbReference type="ARBA" id="ARBA00004496"/>
    </source>
</evidence>
<dbReference type="GO" id="GO:0016423">
    <property type="term" value="F:tRNA (guanine) methyltransferase activity"/>
    <property type="evidence" value="ECO:0007669"/>
    <property type="project" value="TreeGrafter"/>
</dbReference>
<dbReference type="PANTHER" id="PTHR14911">
    <property type="entry name" value="THUMP DOMAIN-CONTAINING"/>
    <property type="match status" value="1"/>
</dbReference>
<dbReference type="InterPro" id="IPR000241">
    <property type="entry name" value="RlmKL-like_Mtase"/>
</dbReference>
<accession>A0A0B1SY91</accession>
<dbReference type="AlphaFoldDB" id="A0A0B1SY91"/>
<dbReference type="Gene3D" id="3.40.50.150">
    <property type="entry name" value="Vaccinia Virus protein VP39"/>
    <property type="match status" value="1"/>
</dbReference>
<dbReference type="PANTHER" id="PTHR14911:SF13">
    <property type="entry name" value="TRNA (GUANINE(6)-N2)-METHYLTRANSFERASE THUMP3"/>
    <property type="match status" value="1"/>
</dbReference>
<keyword evidence="2" id="KW-0808">Transferase</keyword>
<protein>
    <recommendedName>
        <fullName evidence="5">THUMP domain-containing protein</fullName>
    </recommendedName>
</protein>
<dbReference type="InterPro" id="IPR004114">
    <property type="entry name" value="THUMP_dom"/>
</dbReference>
<dbReference type="FunFam" id="3.40.50.150:FF:000073">
    <property type="entry name" value="THUMP domain containing 3"/>
    <property type="match status" value="1"/>
</dbReference>
<dbReference type="InterPro" id="IPR029063">
    <property type="entry name" value="SAM-dependent_MTases_sf"/>
</dbReference>
<dbReference type="GO" id="GO:0043527">
    <property type="term" value="C:tRNA methyltransferase complex"/>
    <property type="evidence" value="ECO:0007669"/>
    <property type="project" value="UniProtKB-ARBA"/>
</dbReference>
<dbReference type="OrthoDB" id="47730at2759"/>
<proteinExistence type="predicted"/>
<gene>
    <name evidence="6" type="ORF">OESDEN_11309</name>
</gene>
<keyword evidence="7" id="KW-1185">Reference proteome</keyword>
<dbReference type="GO" id="GO:0030488">
    <property type="term" value="P:tRNA methylation"/>
    <property type="evidence" value="ECO:0007669"/>
    <property type="project" value="TreeGrafter"/>
</dbReference>
<keyword evidence="3" id="KW-0819">tRNA processing</keyword>
<name>A0A0B1SY91_OESDE</name>
<dbReference type="SUPFAM" id="SSF143437">
    <property type="entry name" value="THUMP domain-like"/>
    <property type="match status" value="1"/>
</dbReference>
<dbReference type="SUPFAM" id="SSF53335">
    <property type="entry name" value="S-adenosyl-L-methionine-dependent methyltransferases"/>
    <property type="match status" value="1"/>
</dbReference>
<dbReference type="Pfam" id="PF01170">
    <property type="entry name" value="UPF0020"/>
    <property type="match status" value="1"/>
</dbReference>
<dbReference type="GO" id="GO:0005737">
    <property type="term" value="C:cytoplasm"/>
    <property type="evidence" value="ECO:0007669"/>
    <property type="project" value="UniProtKB-SubCell"/>
</dbReference>
<reference evidence="6 7" key="1">
    <citation type="submission" date="2014-03" db="EMBL/GenBank/DDBJ databases">
        <title>Draft genome of the hookworm Oesophagostomum dentatum.</title>
        <authorList>
            <person name="Mitreva M."/>
        </authorList>
    </citation>
    <scope>NUCLEOTIDE SEQUENCE [LARGE SCALE GENOMIC DNA]</scope>
    <source>
        <strain evidence="6 7">OD-Hann</strain>
    </source>
</reference>
<sequence>MDAARGLGAQINNIFGWRPDMKSFDVEVVLNIRNDTMLVMVALNKDSLFKRNICAFGPTTMRSTICYCMLALAEPDGGDVILDPMCGGGSIPLEGALAFPGCLFIGADLHPKAMERCSENANCADQLLRNGSDVAFLTCDATELPFRDNSIDAVVTDLPFGKKIGSVSDNRILYPRLLVEWERIVKPHGRLVIMTHDKRSWEKAVALNGGSWRPVSHHTVNIGGLQALCQCLVNTKK</sequence>
<evidence type="ECO:0000259" key="5">
    <source>
        <dbReference type="PROSITE" id="PS51165"/>
    </source>
</evidence>